<dbReference type="Proteomes" id="UP001321760">
    <property type="component" value="Unassembled WGS sequence"/>
</dbReference>
<organism evidence="2 3">
    <name type="scientific">Podospora aff. communis PSN243</name>
    <dbReference type="NCBI Taxonomy" id="3040156"/>
    <lineage>
        <taxon>Eukaryota</taxon>
        <taxon>Fungi</taxon>
        <taxon>Dikarya</taxon>
        <taxon>Ascomycota</taxon>
        <taxon>Pezizomycotina</taxon>
        <taxon>Sordariomycetes</taxon>
        <taxon>Sordariomycetidae</taxon>
        <taxon>Sordariales</taxon>
        <taxon>Podosporaceae</taxon>
        <taxon>Podospora</taxon>
    </lineage>
</organism>
<feature type="compositionally biased region" description="Basic and acidic residues" evidence="1">
    <location>
        <begin position="63"/>
        <end position="87"/>
    </location>
</feature>
<dbReference type="EMBL" id="MU865914">
    <property type="protein sequence ID" value="KAK4455507.1"/>
    <property type="molecule type" value="Genomic_DNA"/>
</dbReference>
<protein>
    <submittedName>
        <fullName evidence="2">Uncharacterized protein</fullName>
    </submittedName>
</protein>
<evidence type="ECO:0000313" key="3">
    <source>
        <dbReference type="Proteomes" id="UP001321760"/>
    </source>
</evidence>
<reference evidence="2" key="2">
    <citation type="submission" date="2023-05" db="EMBL/GenBank/DDBJ databases">
        <authorList>
            <consortium name="Lawrence Berkeley National Laboratory"/>
            <person name="Steindorff A."/>
            <person name="Hensen N."/>
            <person name="Bonometti L."/>
            <person name="Westerberg I."/>
            <person name="Brannstrom I.O."/>
            <person name="Guillou S."/>
            <person name="Cros-Aarteil S."/>
            <person name="Calhoun S."/>
            <person name="Haridas S."/>
            <person name="Kuo A."/>
            <person name="Mondo S."/>
            <person name="Pangilinan J."/>
            <person name="Riley R."/>
            <person name="Labutti K."/>
            <person name="Andreopoulos B."/>
            <person name="Lipzen A."/>
            <person name="Chen C."/>
            <person name="Yanf M."/>
            <person name="Daum C."/>
            <person name="Ng V."/>
            <person name="Clum A."/>
            <person name="Ohm R."/>
            <person name="Martin F."/>
            <person name="Silar P."/>
            <person name="Natvig D."/>
            <person name="Lalanne C."/>
            <person name="Gautier V."/>
            <person name="Ament-Velasquez S.L."/>
            <person name="Kruys A."/>
            <person name="Hutchinson M.I."/>
            <person name="Powell A.J."/>
            <person name="Barry K."/>
            <person name="Miller A.N."/>
            <person name="Grigoriev I.V."/>
            <person name="Debuchy R."/>
            <person name="Gladieux P."/>
            <person name="Thoren M.H."/>
            <person name="Johannesson H."/>
        </authorList>
    </citation>
    <scope>NUCLEOTIDE SEQUENCE</scope>
    <source>
        <strain evidence="2">PSN243</strain>
    </source>
</reference>
<gene>
    <name evidence="2" type="ORF">QBC34DRAFT_69340</name>
</gene>
<sequence>MAKLFPSFGPRFLIPQADAGAPIWGCAERRHRRWLTYKRGERTALQQPPRPNIQSIHITGHCAETRRPQEKETDRKASKKQKQEAKHPRQVYPCCEVASKPSRSNHGPRSAGDVNSCRERNIPDCSAGPESWNACPRRQAHSAKVHHGRLVPADEEECHVRAARGKTCSFTQGTGQEQPGDEGRARPPLLEFRPSQPGGSSSLRGRNREGKSKEKL</sequence>
<accession>A0AAV9H4G2</accession>
<dbReference type="AlphaFoldDB" id="A0AAV9H4G2"/>
<reference evidence="2" key="1">
    <citation type="journal article" date="2023" name="Mol. Phylogenet. Evol.">
        <title>Genome-scale phylogeny and comparative genomics of the fungal order Sordariales.</title>
        <authorList>
            <person name="Hensen N."/>
            <person name="Bonometti L."/>
            <person name="Westerberg I."/>
            <person name="Brannstrom I.O."/>
            <person name="Guillou S."/>
            <person name="Cros-Aarteil S."/>
            <person name="Calhoun S."/>
            <person name="Haridas S."/>
            <person name="Kuo A."/>
            <person name="Mondo S."/>
            <person name="Pangilinan J."/>
            <person name="Riley R."/>
            <person name="LaButti K."/>
            <person name="Andreopoulos B."/>
            <person name="Lipzen A."/>
            <person name="Chen C."/>
            <person name="Yan M."/>
            <person name="Daum C."/>
            <person name="Ng V."/>
            <person name="Clum A."/>
            <person name="Steindorff A."/>
            <person name="Ohm R.A."/>
            <person name="Martin F."/>
            <person name="Silar P."/>
            <person name="Natvig D.O."/>
            <person name="Lalanne C."/>
            <person name="Gautier V."/>
            <person name="Ament-Velasquez S.L."/>
            <person name="Kruys A."/>
            <person name="Hutchinson M.I."/>
            <person name="Powell A.J."/>
            <person name="Barry K."/>
            <person name="Miller A.N."/>
            <person name="Grigoriev I.V."/>
            <person name="Debuchy R."/>
            <person name="Gladieux P."/>
            <person name="Hiltunen Thoren M."/>
            <person name="Johannesson H."/>
        </authorList>
    </citation>
    <scope>NUCLEOTIDE SEQUENCE</scope>
    <source>
        <strain evidence="2">PSN243</strain>
    </source>
</reference>
<name>A0AAV9H4G2_9PEZI</name>
<comment type="caution">
    <text evidence="2">The sequence shown here is derived from an EMBL/GenBank/DDBJ whole genome shotgun (WGS) entry which is preliminary data.</text>
</comment>
<keyword evidence="3" id="KW-1185">Reference proteome</keyword>
<feature type="compositionally biased region" description="Polar residues" evidence="1">
    <location>
        <begin position="168"/>
        <end position="177"/>
    </location>
</feature>
<evidence type="ECO:0000313" key="2">
    <source>
        <dbReference type="EMBL" id="KAK4455507.1"/>
    </source>
</evidence>
<feature type="compositionally biased region" description="Basic and acidic residues" evidence="1">
    <location>
        <begin position="206"/>
        <end position="216"/>
    </location>
</feature>
<evidence type="ECO:0000256" key="1">
    <source>
        <dbReference type="SAM" id="MobiDB-lite"/>
    </source>
</evidence>
<feature type="region of interest" description="Disordered" evidence="1">
    <location>
        <begin position="164"/>
        <end position="216"/>
    </location>
</feature>
<feature type="region of interest" description="Disordered" evidence="1">
    <location>
        <begin position="40"/>
        <end position="118"/>
    </location>
</feature>
<proteinExistence type="predicted"/>